<accession>A0A5J6MMY4</accession>
<sequence>MPAPVILWFRQDLRLEDNPALTAAAAEGPLVALYILDETRGLRPWGGASRWWLAESLQSLEKELRRKAVPLILRRGPAAKILAEVIAETRAKSVHWNRNYEPYAIRRDKAIKSDLARRGIEATSHNAALLFEPWTVKTQAGEPFKVFTPFWRSLQTLPAPPRPAPAPRKLDKAYKQPRSDKLADWKLKPTKPDWAAGFAAAWRPGESGARLRLEEFLAGHLAHYHEKRDRPDLAATAQLSPHLHWGEIGPRQIWHAVKALEIASGDLVPGRAAEAFLRELGWREFSHHLLFHWPKIATEPWKPDFRRFPWRSDKAGLAAWRQGRTGYPIVDAGMRELWGTGWMHNRVRMIAASFLVKHLLIPWQEGEAWFWDTLVDADLAQNAASWQWVAGSGADASPYFRIFNPVIQGEKFDPDGAYVRRWVPELAKVPAEFLHQPWTAPPTLLAAAGVVLGRDYPEPIVDHAAARARALAAFEKMKR</sequence>
<reference evidence="12 13" key="1">
    <citation type="submission" date="2019-08" db="EMBL/GenBank/DDBJ databases">
        <title>Hyperibacter terrae gen. nov., sp. nov. and Hyperibacter viscosus sp. nov., two new members in the family Rhodospirillaceae isolated from the rhizosphere of Hypericum perforatum.</title>
        <authorList>
            <person name="Noviana Z."/>
        </authorList>
    </citation>
    <scope>NUCLEOTIDE SEQUENCE [LARGE SCALE GENOMIC DNA]</scope>
    <source>
        <strain evidence="12 13">R5913</strain>
    </source>
</reference>
<evidence type="ECO:0000256" key="4">
    <source>
        <dbReference type="ARBA" id="ARBA00022630"/>
    </source>
</evidence>
<dbReference type="PRINTS" id="PR00147">
    <property type="entry name" value="DNAPHOTLYASE"/>
</dbReference>
<dbReference type="PROSITE" id="PS00394">
    <property type="entry name" value="DNA_PHOTOLYASES_1_1"/>
    <property type="match status" value="1"/>
</dbReference>
<dbReference type="FunFam" id="1.10.579.10:FF:000003">
    <property type="entry name" value="Deoxyribodipyrimidine photo-lyase"/>
    <property type="match status" value="1"/>
</dbReference>
<feature type="binding site" evidence="8">
    <location>
        <position position="276"/>
    </location>
    <ligand>
        <name>FAD</name>
        <dbReference type="ChEBI" id="CHEBI:57692"/>
    </ligand>
</feature>
<evidence type="ECO:0000256" key="7">
    <source>
        <dbReference type="ARBA" id="ARBA00033999"/>
    </source>
</evidence>
<keyword evidence="12" id="KW-0456">Lyase</keyword>
<dbReference type="GO" id="GO:0003677">
    <property type="term" value="F:DNA binding"/>
    <property type="evidence" value="ECO:0007669"/>
    <property type="project" value="TreeGrafter"/>
</dbReference>
<dbReference type="SUPFAM" id="SSF52425">
    <property type="entry name" value="Cryptochrome/photolyase, N-terminal domain"/>
    <property type="match status" value="1"/>
</dbReference>
<evidence type="ECO:0000313" key="12">
    <source>
        <dbReference type="EMBL" id="QEX17905.1"/>
    </source>
</evidence>
<dbReference type="GO" id="GO:0003904">
    <property type="term" value="F:deoxyribodipyrimidine photo-lyase activity"/>
    <property type="evidence" value="ECO:0007669"/>
    <property type="project" value="UniProtKB-EC"/>
</dbReference>
<dbReference type="AlphaFoldDB" id="A0A5J6MMY4"/>
<dbReference type="Pfam" id="PF03441">
    <property type="entry name" value="FAD_binding_7"/>
    <property type="match status" value="1"/>
</dbReference>
<comment type="cofactor">
    <cofactor evidence="8">
        <name>FAD</name>
        <dbReference type="ChEBI" id="CHEBI:57692"/>
    </cofactor>
    <text evidence="8">Binds 1 FAD per subunit.</text>
</comment>
<dbReference type="SUPFAM" id="SSF48173">
    <property type="entry name" value="Cryptochrome/photolyase FAD-binding domain"/>
    <property type="match status" value="1"/>
</dbReference>
<evidence type="ECO:0000313" key="13">
    <source>
        <dbReference type="Proteomes" id="UP000326202"/>
    </source>
</evidence>
<dbReference type="RefSeq" id="WP_151178117.1">
    <property type="nucleotide sequence ID" value="NZ_CP042906.1"/>
</dbReference>
<dbReference type="EC" id="4.1.99.3" evidence="2"/>
<keyword evidence="13" id="KW-1185">Reference proteome</keyword>
<keyword evidence="5 8" id="KW-0274">FAD</keyword>
<feature type="binding site" evidence="8">
    <location>
        <begin position="236"/>
        <end position="240"/>
    </location>
    <ligand>
        <name>FAD</name>
        <dbReference type="ChEBI" id="CHEBI:57692"/>
    </ligand>
</feature>
<protein>
    <recommendedName>
        <fullName evidence="3">Deoxyribodipyrimidine photo-lyase</fullName>
        <ecNumber evidence="2">4.1.99.3</ecNumber>
    </recommendedName>
</protein>
<feature type="site" description="Electron transfer via tryptophanyl radical" evidence="9">
    <location>
        <position position="386"/>
    </location>
</feature>
<dbReference type="PANTHER" id="PTHR11455:SF9">
    <property type="entry name" value="CRYPTOCHROME CIRCADIAN CLOCK 5 ISOFORM X1"/>
    <property type="match status" value="1"/>
</dbReference>
<evidence type="ECO:0000256" key="8">
    <source>
        <dbReference type="PIRSR" id="PIRSR602081-1"/>
    </source>
</evidence>
<dbReference type="InterPro" id="IPR018394">
    <property type="entry name" value="DNA_photolyase_1_CS_C"/>
</dbReference>
<keyword evidence="4 8" id="KW-0285">Flavoprotein</keyword>
<feature type="site" description="Electron transfer via tryptophanyl radical" evidence="9">
    <location>
        <position position="363"/>
    </location>
</feature>
<dbReference type="Proteomes" id="UP000326202">
    <property type="component" value="Chromosome"/>
</dbReference>
<dbReference type="PROSITE" id="PS00691">
    <property type="entry name" value="DNA_PHOTOLYASES_1_2"/>
    <property type="match status" value="1"/>
</dbReference>
<dbReference type="InterPro" id="IPR036134">
    <property type="entry name" value="Crypto/Photolyase_FAD-like_sf"/>
</dbReference>
<name>A0A5J6MMY4_9PROT</name>
<dbReference type="PROSITE" id="PS51645">
    <property type="entry name" value="PHR_CRY_ALPHA_BETA"/>
    <property type="match status" value="1"/>
</dbReference>
<evidence type="ECO:0000256" key="10">
    <source>
        <dbReference type="RuleBase" id="RU004182"/>
    </source>
</evidence>
<feature type="domain" description="Photolyase/cryptochrome alpha/beta" evidence="11">
    <location>
        <begin position="3"/>
        <end position="130"/>
    </location>
</feature>
<dbReference type="EMBL" id="CP042906">
    <property type="protein sequence ID" value="QEX17905.1"/>
    <property type="molecule type" value="Genomic_DNA"/>
</dbReference>
<evidence type="ECO:0000259" key="11">
    <source>
        <dbReference type="PROSITE" id="PS51645"/>
    </source>
</evidence>
<dbReference type="OrthoDB" id="9772484at2"/>
<dbReference type="InterPro" id="IPR005101">
    <property type="entry name" value="Cryptochr/Photolyase_FAD-bd"/>
</dbReference>
<comment type="catalytic activity">
    <reaction evidence="7">
        <text>cyclobutadipyrimidine (in DNA) = 2 pyrimidine residues (in DNA).</text>
        <dbReference type="EC" id="4.1.99.3"/>
    </reaction>
</comment>
<evidence type="ECO:0000256" key="6">
    <source>
        <dbReference type="ARBA" id="ARBA00022991"/>
    </source>
</evidence>
<dbReference type="GO" id="GO:0071949">
    <property type="term" value="F:FAD binding"/>
    <property type="evidence" value="ECO:0007669"/>
    <property type="project" value="TreeGrafter"/>
</dbReference>
<gene>
    <name evidence="12" type="ORF">FRZ44_32080</name>
</gene>
<feature type="binding site" evidence="8">
    <location>
        <position position="224"/>
    </location>
    <ligand>
        <name>FAD</name>
        <dbReference type="ChEBI" id="CHEBI:57692"/>
    </ligand>
</feature>
<evidence type="ECO:0000256" key="1">
    <source>
        <dbReference type="ARBA" id="ARBA00001932"/>
    </source>
</evidence>
<dbReference type="GO" id="GO:0009416">
    <property type="term" value="P:response to light stimulus"/>
    <property type="evidence" value="ECO:0007669"/>
    <property type="project" value="TreeGrafter"/>
</dbReference>
<keyword evidence="6 10" id="KW-0157">Chromophore</keyword>
<evidence type="ECO:0000256" key="9">
    <source>
        <dbReference type="PIRSR" id="PIRSR602081-2"/>
    </source>
</evidence>
<proteinExistence type="inferred from homology"/>
<comment type="similarity">
    <text evidence="10">Belongs to the DNA photolyase family.</text>
</comment>
<evidence type="ECO:0000256" key="3">
    <source>
        <dbReference type="ARBA" id="ARBA00014046"/>
    </source>
</evidence>
<dbReference type="GO" id="GO:0000719">
    <property type="term" value="P:photoreactive repair"/>
    <property type="evidence" value="ECO:0007669"/>
    <property type="project" value="UniProtKB-ARBA"/>
</dbReference>
<dbReference type="InterPro" id="IPR006050">
    <property type="entry name" value="DNA_photolyase_N"/>
</dbReference>
<evidence type="ECO:0000256" key="5">
    <source>
        <dbReference type="ARBA" id="ARBA00022827"/>
    </source>
</evidence>
<feature type="site" description="Electron transfer via tryptophanyl radical" evidence="9">
    <location>
        <position position="310"/>
    </location>
</feature>
<dbReference type="InterPro" id="IPR014729">
    <property type="entry name" value="Rossmann-like_a/b/a_fold"/>
</dbReference>
<dbReference type="Gene3D" id="3.40.50.620">
    <property type="entry name" value="HUPs"/>
    <property type="match status" value="1"/>
</dbReference>
<dbReference type="InterPro" id="IPR002081">
    <property type="entry name" value="Cryptochrome/DNA_photolyase_1"/>
</dbReference>
<comment type="cofactor">
    <cofactor evidence="1">
        <name>(6R)-5,10-methylene-5,6,7,8-tetrahydrofolate</name>
        <dbReference type="ChEBI" id="CHEBI:15636"/>
    </cofactor>
</comment>
<dbReference type="Pfam" id="PF00875">
    <property type="entry name" value="DNA_photolyase"/>
    <property type="match status" value="1"/>
</dbReference>
<dbReference type="Gene3D" id="1.25.40.80">
    <property type="match status" value="1"/>
</dbReference>
<feature type="binding site" evidence="8">
    <location>
        <begin position="376"/>
        <end position="378"/>
    </location>
    <ligand>
        <name>FAD</name>
        <dbReference type="ChEBI" id="CHEBI:57692"/>
    </ligand>
</feature>
<dbReference type="InterPro" id="IPR036155">
    <property type="entry name" value="Crypto/Photolyase_N_sf"/>
</dbReference>
<dbReference type="PANTHER" id="PTHR11455">
    <property type="entry name" value="CRYPTOCHROME"/>
    <property type="match status" value="1"/>
</dbReference>
<organism evidence="12 13">
    <name type="scientific">Hypericibacter terrae</name>
    <dbReference type="NCBI Taxonomy" id="2602015"/>
    <lineage>
        <taxon>Bacteria</taxon>
        <taxon>Pseudomonadati</taxon>
        <taxon>Pseudomonadota</taxon>
        <taxon>Alphaproteobacteria</taxon>
        <taxon>Rhodospirillales</taxon>
        <taxon>Dongiaceae</taxon>
        <taxon>Hypericibacter</taxon>
    </lineage>
</organism>
<evidence type="ECO:0000256" key="2">
    <source>
        <dbReference type="ARBA" id="ARBA00013149"/>
    </source>
</evidence>
<dbReference type="KEGG" id="htq:FRZ44_32080"/>
<dbReference type="Gene3D" id="1.10.579.10">
    <property type="entry name" value="DNA Cyclobutane Dipyrimidine Photolyase, subunit A, domain 3"/>
    <property type="match status" value="1"/>
</dbReference>